<evidence type="ECO:0000313" key="9">
    <source>
        <dbReference type="Proteomes" id="UP000067434"/>
    </source>
</evidence>
<evidence type="ECO:0000256" key="3">
    <source>
        <dbReference type="ARBA" id="ARBA00023002"/>
    </source>
</evidence>
<dbReference type="InterPro" id="IPR053400">
    <property type="entry name" value="2-oxoacid_Fdx_oxidoreductase"/>
</dbReference>
<comment type="subunit">
    <text evidence="1">Heterodimer composed of an alpha and a beta subunit.</text>
</comment>
<dbReference type="InterPro" id="IPR019752">
    <property type="entry name" value="Pyrv/ketoisovalerate_OxRed_cat"/>
</dbReference>
<dbReference type="GO" id="GO:0006979">
    <property type="term" value="P:response to oxidative stress"/>
    <property type="evidence" value="ECO:0007669"/>
    <property type="project" value="TreeGrafter"/>
</dbReference>
<accession>A0A0F7FIW5</accession>
<dbReference type="FunFam" id="3.40.50.970:FF:000022">
    <property type="entry name" value="2-oxoglutarate ferredoxin oxidoreductase alpha subunit"/>
    <property type="match status" value="1"/>
</dbReference>
<organism evidence="8 9">
    <name type="scientific">Infirmifilum uzonense</name>
    <dbReference type="NCBI Taxonomy" id="1550241"/>
    <lineage>
        <taxon>Archaea</taxon>
        <taxon>Thermoproteota</taxon>
        <taxon>Thermoprotei</taxon>
        <taxon>Thermofilales</taxon>
        <taxon>Thermofilaceae</taxon>
        <taxon>Infirmifilum</taxon>
    </lineage>
</organism>
<dbReference type="GO" id="GO:0019164">
    <property type="term" value="F:pyruvate synthase activity"/>
    <property type="evidence" value="ECO:0007669"/>
    <property type="project" value="UniProtKB-ARBA"/>
</dbReference>
<dbReference type="EC" id="1.2.7.11" evidence="2"/>
<name>A0A0F7FIW5_9CREN</name>
<dbReference type="AlphaFoldDB" id="A0A0F7FIW5"/>
<dbReference type="OrthoDB" id="31112at2157"/>
<dbReference type="InterPro" id="IPR029061">
    <property type="entry name" value="THDP-binding"/>
</dbReference>
<dbReference type="GeneID" id="25401369"/>
<dbReference type="CDD" id="cd07034">
    <property type="entry name" value="TPP_PYR_PFOR_IOR-alpha_like"/>
    <property type="match status" value="1"/>
</dbReference>
<dbReference type="PANTHER" id="PTHR32154:SF16">
    <property type="entry name" value="PYRUVATE FLAVODOXIN_FERREDOXIN OXIDOREDUCTASE DOMAIN PROTEIN"/>
    <property type="match status" value="1"/>
</dbReference>
<dbReference type="RefSeq" id="WP_052884891.1">
    <property type="nucleotide sequence ID" value="NZ_CP009961.1"/>
</dbReference>
<dbReference type="InterPro" id="IPR009014">
    <property type="entry name" value="Transketo_C/PFOR_II"/>
</dbReference>
<dbReference type="NCBIfam" id="TIGR03710">
    <property type="entry name" value="OAFO_sf"/>
    <property type="match status" value="1"/>
</dbReference>
<feature type="domain" description="Pyruvate/ketoisovalerate oxidoreductase catalytic" evidence="6">
    <location>
        <begin position="13"/>
        <end position="216"/>
    </location>
</feature>
<dbReference type="InterPro" id="IPR022367">
    <property type="entry name" value="2-oxoacid/accept_OxRdtase_asu"/>
</dbReference>
<reference evidence="8 9" key="1">
    <citation type="journal article" date="2015" name="Stand. Genomic Sci.">
        <title>Complete genome sequence of and proposal of Thermofilum uzonense sp. nov. a novel hyperthermophilic crenarchaeon and emended description of the genus Thermofilum.</title>
        <authorList>
            <person name="Toshchakov S.V."/>
            <person name="Korzhenkov A.A."/>
            <person name="Samarov N.I."/>
            <person name="Mazunin I.O."/>
            <person name="Mozhey O.I."/>
            <person name="Shmyr I.S."/>
            <person name="Derbikova K.S."/>
            <person name="Taranov E.A."/>
            <person name="Dominova I.N."/>
            <person name="Bonch-Osmolovskaya E.A."/>
            <person name="Patrushev M.V."/>
            <person name="Podosokorskaya O.A."/>
            <person name="Kublanov I.V."/>
        </authorList>
    </citation>
    <scope>NUCLEOTIDE SEQUENCE [LARGE SCALE GENOMIC DNA]</scope>
    <source>
        <strain evidence="8 9">1807-2</strain>
    </source>
</reference>
<dbReference type="Pfam" id="PF01558">
    <property type="entry name" value="POR"/>
    <property type="match status" value="1"/>
</dbReference>
<evidence type="ECO:0000313" key="8">
    <source>
        <dbReference type="EMBL" id="AKG39349.1"/>
    </source>
</evidence>
<dbReference type="EMBL" id="CP009961">
    <property type="protein sequence ID" value="AKG39349.1"/>
    <property type="molecule type" value="Genomic_DNA"/>
</dbReference>
<dbReference type="Gene3D" id="3.40.920.10">
    <property type="entry name" value="Pyruvate-ferredoxin oxidoreductase, PFOR, domain III"/>
    <property type="match status" value="1"/>
</dbReference>
<evidence type="ECO:0000256" key="5">
    <source>
        <dbReference type="ARBA" id="ARBA00048893"/>
    </source>
</evidence>
<dbReference type="Gene3D" id="3.40.50.970">
    <property type="match status" value="1"/>
</dbReference>
<proteinExistence type="predicted"/>
<dbReference type="Gene3D" id="3.40.50.920">
    <property type="match status" value="1"/>
</dbReference>
<dbReference type="InterPro" id="IPR050722">
    <property type="entry name" value="Pyruvate:ferred/Flavod_OxRd"/>
</dbReference>
<keyword evidence="4" id="KW-0670">Pyruvate</keyword>
<dbReference type="PANTHER" id="PTHR32154">
    <property type="entry name" value="PYRUVATE-FLAVODOXIN OXIDOREDUCTASE-RELATED"/>
    <property type="match status" value="1"/>
</dbReference>
<evidence type="ECO:0000259" key="6">
    <source>
        <dbReference type="Pfam" id="PF01558"/>
    </source>
</evidence>
<keyword evidence="9" id="KW-1185">Reference proteome</keyword>
<dbReference type="InterPro" id="IPR002869">
    <property type="entry name" value="Pyrv_flavodox_OxRed_cen"/>
</dbReference>
<dbReference type="Pfam" id="PF01855">
    <property type="entry name" value="POR_N"/>
    <property type="match status" value="1"/>
</dbReference>
<dbReference type="KEGG" id="thf:MA03_04020"/>
<evidence type="ECO:0000256" key="4">
    <source>
        <dbReference type="ARBA" id="ARBA00023317"/>
    </source>
</evidence>
<keyword evidence="3" id="KW-0560">Oxidoreductase</keyword>
<dbReference type="Proteomes" id="UP000067434">
    <property type="component" value="Chromosome"/>
</dbReference>
<dbReference type="STRING" id="1550241.MA03_04020"/>
<dbReference type="GO" id="GO:0018491">
    <property type="term" value="F:2-oxobutyrate synthase activity"/>
    <property type="evidence" value="ECO:0007669"/>
    <property type="project" value="UniProtKB-ARBA"/>
</dbReference>
<dbReference type="SUPFAM" id="SSF52518">
    <property type="entry name" value="Thiamin diphosphate-binding fold (THDP-binding)"/>
    <property type="match status" value="1"/>
</dbReference>
<evidence type="ECO:0000256" key="1">
    <source>
        <dbReference type="ARBA" id="ARBA00011631"/>
    </source>
</evidence>
<dbReference type="NCBIfam" id="NF041170">
    <property type="entry name" value="Oxoac_fdxalpha_Archa"/>
    <property type="match status" value="1"/>
</dbReference>
<gene>
    <name evidence="8" type="ORF">MA03_04020</name>
</gene>
<dbReference type="InterPro" id="IPR002880">
    <property type="entry name" value="Pyrv_Fd/Flavodoxin_OxRdtase_N"/>
</dbReference>
<dbReference type="HOGENOM" id="CLU_017038_1_0_2"/>
<dbReference type="PATRIC" id="fig|1550241.5.peg.856"/>
<comment type="catalytic activity">
    <reaction evidence="5">
        <text>a 2-oxocarboxylate + 2 oxidized [2Fe-2S]-[ferredoxin] + CoA = an acyl-CoA + 2 reduced [2Fe-2S]-[ferredoxin] + CO2 + H(+)</text>
        <dbReference type="Rhea" id="RHEA:42316"/>
        <dbReference type="Rhea" id="RHEA-COMP:10000"/>
        <dbReference type="Rhea" id="RHEA-COMP:10001"/>
        <dbReference type="ChEBI" id="CHEBI:15378"/>
        <dbReference type="ChEBI" id="CHEBI:16526"/>
        <dbReference type="ChEBI" id="CHEBI:33737"/>
        <dbReference type="ChEBI" id="CHEBI:33738"/>
        <dbReference type="ChEBI" id="CHEBI:35179"/>
        <dbReference type="ChEBI" id="CHEBI:57287"/>
        <dbReference type="ChEBI" id="CHEBI:58342"/>
        <dbReference type="EC" id="1.2.7.11"/>
    </reaction>
</comment>
<evidence type="ECO:0000256" key="2">
    <source>
        <dbReference type="ARBA" id="ARBA00012691"/>
    </source>
</evidence>
<evidence type="ECO:0000259" key="7">
    <source>
        <dbReference type="Pfam" id="PF01855"/>
    </source>
</evidence>
<feature type="domain" description="Pyruvate flavodoxin/ferredoxin oxidoreductase pyrimidine binding" evidence="7">
    <location>
        <begin position="250"/>
        <end position="489"/>
    </location>
</feature>
<sequence>MDEICLIIGGPQGSGLETSMSILGYAFARKGYWFIADREYFSNITGRHSYIHLCVSTLPVSSLRYPVDILAAADAETIFTHFDELSIGGVLIYDKGVLGKKLEDIPSIEDTTRERIAGKIKELGIQPTVSSIVNHLESSMSVKAVGVDYQVLLRGLAAKYTIDPKLLSRYVSGIIVAMISLVLGLRKEVSQDAVSRFFRGRPIIAEQNNALIDSIYEMYSELAGIVSLDTPTARPGKLMVVTGNDIVAIGKIVAGVRLQSYYPITPAADESFLLEKYQVIEADESVIGPIIVFQTEDEIAAVSSIIGASLTGARSSTSTSGPGFDLMVEGLSYAGMNEAPIVITYYQRGGPSTGQPTRGSQSDLLNAVFAGHGEFARVVLSSGDHVEAFYDTIDAFNIAEKYQVPVIHILDKFLANSLVTITPPDPGRAEIERGLLSSGGPNYKRFDSSKLISPRAFLGAKDTVMWYSGDEHNEYGHIEEDPVNRIKMYSKRIEKLELIRKELPLEKKITLQGHDNPDFILVGWGSTKGVSLDAIRALGKEGMRGAYVNLKLLWPFPGEEFRSILERFDKEKIIFVEHSYGVSLRHLVAMSTGLIIEKNIAKFTGRPLTREEVVAGVKKIIMGETLRMVAFHGA</sequence>
<protein>
    <recommendedName>
        <fullName evidence="2">2-oxoacid oxidoreductase (ferredoxin)</fullName>
        <ecNumber evidence="2">1.2.7.11</ecNumber>
    </recommendedName>
</protein>
<dbReference type="SUPFAM" id="SSF52922">
    <property type="entry name" value="TK C-terminal domain-like"/>
    <property type="match status" value="1"/>
</dbReference>